<feature type="compositionally biased region" description="Polar residues" evidence="1">
    <location>
        <begin position="18"/>
        <end position="35"/>
    </location>
</feature>
<evidence type="ECO:0000313" key="2">
    <source>
        <dbReference type="EMBL" id="JAD32282.1"/>
    </source>
</evidence>
<feature type="compositionally biased region" description="Polar residues" evidence="1">
    <location>
        <begin position="1"/>
        <end position="11"/>
    </location>
</feature>
<protein>
    <submittedName>
        <fullName evidence="2">Uncharacterized protein</fullName>
    </submittedName>
</protein>
<evidence type="ECO:0000256" key="1">
    <source>
        <dbReference type="SAM" id="MobiDB-lite"/>
    </source>
</evidence>
<sequence>MIVTGQQGSNHSLKRTTEVSSSHCPLASQTKLCWK</sequence>
<reference evidence="2" key="1">
    <citation type="submission" date="2014-09" db="EMBL/GenBank/DDBJ databases">
        <authorList>
            <person name="Magalhaes I.L.F."/>
            <person name="Oliveira U."/>
            <person name="Santos F.R."/>
            <person name="Vidigal T.H.D.A."/>
            <person name="Brescovit A.D."/>
            <person name="Santos A.J."/>
        </authorList>
    </citation>
    <scope>NUCLEOTIDE SEQUENCE</scope>
    <source>
        <tissue evidence="2">Shoot tissue taken approximately 20 cm above the soil surface</tissue>
    </source>
</reference>
<feature type="region of interest" description="Disordered" evidence="1">
    <location>
        <begin position="1"/>
        <end position="35"/>
    </location>
</feature>
<organism evidence="2">
    <name type="scientific">Arundo donax</name>
    <name type="common">Giant reed</name>
    <name type="synonym">Donax arundinaceus</name>
    <dbReference type="NCBI Taxonomy" id="35708"/>
    <lineage>
        <taxon>Eukaryota</taxon>
        <taxon>Viridiplantae</taxon>
        <taxon>Streptophyta</taxon>
        <taxon>Embryophyta</taxon>
        <taxon>Tracheophyta</taxon>
        <taxon>Spermatophyta</taxon>
        <taxon>Magnoliopsida</taxon>
        <taxon>Liliopsida</taxon>
        <taxon>Poales</taxon>
        <taxon>Poaceae</taxon>
        <taxon>PACMAD clade</taxon>
        <taxon>Arundinoideae</taxon>
        <taxon>Arundineae</taxon>
        <taxon>Arundo</taxon>
    </lineage>
</organism>
<accession>A0A0A8ZBN1</accession>
<dbReference type="AlphaFoldDB" id="A0A0A8ZBN1"/>
<name>A0A0A8ZBN1_ARUDO</name>
<reference evidence="2" key="2">
    <citation type="journal article" date="2015" name="Data Brief">
        <title>Shoot transcriptome of the giant reed, Arundo donax.</title>
        <authorList>
            <person name="Barrero R.A."/>
            <person name="Guerrero F.D."/>
            <person name="Moolhuijzen P."/>
            <person name="Goolsby J.A."/>
            <person name="Tidwell J."/>
            <person name="Bellgard S.E."/>
            <person name="Bellgard M.I."/>
        </authorList>
    </citation>
    <scope>NUCLEOTIDE SEQUENCE</scope>
    <source>
        <tissue evidence="2">Shoot tissue taken approximately 20 cm above the soil surface</tissue>
    </source>
</reference>
<dbReference type="EMBL" id="GBRH01265613">
    <property type="protein sequence ID" value="JAD32282.1"/>
    <property type="molecule type" value="Transcribed_RNA"/>
</dbReference>
<proteinExistence type="predicted"/>